<dbReference type="SUPFAM" id="SSF47370">
    <property type="entry name" value="Bromodomain"/>
    <property type="match status" value="1"/>
</dbReference>
<dbReference type="PANTHER" id="PTHR45975">
    <property type="entry name" value="NUCLEOSOME-REMODELING FACTOR SUBUNIT BPTF"/>
    <property type="match status" value="1"/>
</dbReference>
<feature type="compositionally biased region" description="Low complexity" evidence="12">
    <location>
        <begin position="1090"/>
        <end position="1105"/>
    </location>
</feature>
<dbReference type="GO" id="GO:0008270">
    <property type="term" value="F:zinc ion binding"/>
    <property type="evidence" value="ECO:0007669"/>
    <property type="project" value="UniProtKB-KW"/>
</dbReference>
<keyword evidence="17" id="KW-1185">Reference proteome</keyword>
<feature type="compositionally biased region" description="Low complexity" evidence="12">
    <location>
        <begin position="152"/>
        <end position="162"/>
    </location>
</feature>
<dbReference type="Gene3D" id="1.20.920.10">
    <property type="entry name" value="Bromodomain-like"/>
    <property type="match status" value="1"/>
</dbReference>
<feature type="compositionally biased region" description="Basic residues" evidence="12">
    <location>
        <begin position="74"/>
        <end position="85"/>
    </location>
</feature>
<evidence type="ECO:0000256" key="9">
    <source>
        <dbReference type="PROSITE-ProRule" id="PRU00035"/>
    </source>
</evidence>
<dbReference type="CDD" id="cd15560">
    <property type="entry name" value="PHD2_3_BPTF"/>
    <property type="match status" value="1"/>
</dbReference>
<evidence type="ECO:0000256" key="6">
    <source>
        <dbReference type="ARBA" id="ARBA00023117"/>
    </source>
</evidence>
<evidence type="ECO:0000256" key="3">
    <source>
        <dbReference type="ARBA" id="ARBA00022771"/>
    </source>
</evidence>
<dbReference type="GO" id="GO:0006357">
    <property type="term" value="P:regulation of transcription by RNA polymerase II"/>
    <property type="evidence" value="ECO:0007669"/>
    <property type="project" value="InterPro"/>
</dbReference>
<evidence type="ECO:0000259" key="15">
    <source>
        <dbReference type="PROSITE" id="PS50827"/>
    </source>
</evidence>
<evidence type="ECO:0000256" key="4">
    <source>
        <dbReference type="ARBA" id="ARBA00022833"/>
    </source>
</evidence>
<dbReference type="PANTHER" id="PTHR45975:SF2">
    <property type="entry name" value="NUCLEOSOME-REMODELING FACTOR SUBUNIT BPTF"/>
    <property type="match status" value="1"/>
</dbReference>
<evidence type="ECO:0000259" key="14">
    <source>
        <dbReference type="PROSITE" id="PS50016"/>
    </source>
</evidence>
<feature type="region of interest" description="Disordered" evidence="12">
    <location>
        <begin position="1527"/>
        <end position="1611"/>
    </location>
</feature>
<evidence type="ECO:0000256" key="10">
    <source>
        <dbReference type="PROSITE-ProRule" id="PRU00146"/>
    </source>
</evidence>
<keyword evidence="7" id="KW-0804">Transcription</keyword>
<feature type="coiled-coil region" evidence="11">
    <location>
        <begin position="654"/>
        <end position="681"/>
    </location>
</feature>
<feature type="compositionally biased region" description="Polar residues" evidence="12">
    <location>
        <begin position="1344"/>
        <end position="1369"/>
    </location>
</feature>
<keyword evidence="3 10" id="KW-0863">Zinc-finger</keyword>
<evidence type="ECO:0008006" key="18">
    <source>
        <dbReference type="Google" id="ProtNLM"/>
    </source>
</evidence>
<feature type="compositionally biased region" description="Low complexity" evidence="12">
    <location>
        <begin position="1834"/>
        <end position="1847"/>
    </location>
</feature>
<dbReference type="InterPro" id="IPR013083">
    <property type="entry name" value="Znf_RING/FYVE/PHD"/>
</dbReference>
<reference evidence="16 17" key="1">
    <citation type="submission" date="2020-02" db="EMBL/GenBank/DDBJ databases">
        <authorList>
            <person name="Ferguson B K."/>
        </authorList>
    </citation>
    <scope>NUCLEOTIDE SEQUENCE [LARGE SCALE GENOMIC DNA]</scope>
</reference>
<dbReference type="InterPro" id="IPR028941">
    <property type="entry name" value="WHIM2_dom"/>
</dbReference>
<gene>
    <name evidence="16" type="ORF">NTEN_LOCUS4027</name>
</gene>
<keyword evidence="11" id="KW-0175">Coiled coil</keyword>
<name>A0A6H5G6C6_9HEMI</name>
<feature type="compositionally biased region" description="Low complexity" evidence="12">
    <location>
        <begin position="1527"/>
        <end position="1543"/>
    </location>
</feature>
<dbReference type="SUPFAM" id="SSF57903">
    <property type="entry name" value="FYVE/PHD zinc finger"/>
    <property type="match status" value="3"/>
</dbReference>
<feature type="domain" description="PHD-type" evidence="14">
    <location>
        <begin position="1859"/>
        <end position="1910"/>
    </location>
</feature>
<dbReference type="PROSITE" id="PS50014">
    <property type="entry name" value="BROMODOMAIN_2"/>
    <property type="match status" value="1"/>
</dbReference>
<evidence type="ECO:0000256" key="2">
    <source>
        <dbReference type="ARBA" id="ARBA00022723"/>
    </source>
</evidence>
<feature type="domain" description="PHD-type" evidence="14">
    <location>
        <begin position="1915"/>
        <end position="1966"/>
    </location>
</feature>
<dbReference type="FunFam" id="3.30.40.10:FF:000048">
    <property type="entry name" value="nucleosome-remodeling factor subunit BPTF isoform X1"/>
    <property type="match status" value="1"/>
</dbReference>
<feature type="compositionally biased region" description="Low complexity" evidence="12">
    <location>
        <begin position="1423"/>
        <end position="1437"/>
    </location>
</feature>
<keyword evidence="5" id="KW-0805">Transcription regulation</keyword>
<dbReference type="Pfam" id="PF02791">
    <property type="entry name" value="DDT"/>
    <property type="match status" value="1"/>
</dbReference>
<evidence type="ECO:0000256" key="7">
    <source>
        <dbReference type="ARBA" id="ARBA00023163"/>
    </source>
</evidence>
<dbReference type="InterPro" id="IPR011011">
    <property type="entry name" value="Znf_FYVE_PHD"/>
</dbReference>
<dbReference type="GO" id="GO:0016589">
    <property type="term" value="C:NURF complex"/>
    <property type="evidence" value="ECO:0007669"/>
    <property type="project" value="InterPro"/>
</dbReference>
<feature type="compositionally biased region" description="Polar residues" evidence="12">
    <location>
        <begin position="1376"/>
        <end position="1422"/>
    </location>
</feature>
<dbReference type="SMART" id="SM00571">
    <property type="entry name" value="DDT"/>
    <property type="match status" value="1"/>
</dbReference>
<dbReference type="Gene3D" id="3.30.40.10">
    <property type="entry name" value="Zinc/RING finger domain, C3HC4 (zinc finger)"/>
    <property type="match status" value="3"/>
</dbReference>
<evidence type="ECO:0000256" key="8">
    <source>
        <dbReference type="ARBA" id="ARBA00023242"/>
    </source>
</evidence>
<feature type="compositionally biased region" description="Basic and acidic residues" evidence="12">
    <location>
        <begin position="123"/>
        <end position="149"/>
    </location>
</feature>
<evidence type="ECO:0000313" key="17">
    <source>
        <dbReference type="Proteomes" id="UP000479000"/>
    </source>
</evidence>
<keyword evidence="8" id="KW-0539">Nucleus</keyword>
<proteinExistence type="predicted"/>
<feature type="region of interest" description="Disordered" evidence="12">
    <location>
        <begin position="1090"/>
        <end position="1123"/>
    </location>
</feature>
<dbReference type="InterPro" id="IPR038028">
    <property type="entry name" value="BPTF"/>
</dbReference>
<dbReference type="GO" id="GO:0000978">
    <property type="term" value="F:RNA polymerase II cis-regulatory region sequence-specific DNA binding"/>
    <property type="evidence" value="ECO:0007669"/>
    <property type="project" value="TreeGrafter"/>
</dbReference>
<dbReference type="Pfam" id="PF15613">
    <property type="entry name" value="WSD"/>
    <property type="match status" value="1"/>
</dbReference>
<feature type="compositionally biased region" description="Basic and acidic residues" evidence="12">
    <location>
        <begin position="1780"/>
        <end position="1791"/>
    </location>
</feature>
<dbReference type="InterPro" id="IPR019787">
    <property type="entry name" value="Znf_PHD-finger"/>
</dbReference>
<dbReference type="InterPro" id="IPR018501">
    <property type="entry name" value="DDT_dom"/>
</dbReference>
<dbReference type="InterPro" id="IPR018359">
    <property type="entry name" value="Bromodomain_CS"/>
</dbReference>
<sequence length="2092" mass="234875">MRLSARGVKRRGRPPKTNVSDRSKKFLASSVKKPKYLISGGGPEKGSETPNSQTSTPTPSRASSPYGSEGSRRSSARSRGRRGRASRGTPRGRTASHRRGYNPEFVEYKESDYHYGSDFGEESSGKSDHEDDVLSVKSSDSETNPKDELSDSDFSLSSYSTTSGATRKSISYIRNPSPEPLWLQEDIELPPLELPKSADDLLIPRESVMKALCIYEVLRRFRNLVRLSPFRFEDFCAALICEDQTYMMTEIHVMLIKAILREEDAQQTHFGPQDQKDSVNITLFFVDAITWPEILRAYIESDKHFDQSLLEILSSADYPFVDVDKRLQVLQFLTDQLLITNPIREDLTHEGNFTYDDHCRICHRVGDLLCCETCPAVYHLECTDPPLADIPRNEWQCNICRAQEVSGVSDCIPDVEKSGHLSRQEHLGVDRHGRKYFFLSRRIFVESNAGECWYYSSPAQFEFLLETLDASNYEAALCLEMYEFKEEIVRQMRITEKLTMQAKGNRKSYLEVESGTHLFKLGMENGFKNYNNQFSSNVAALNKPQRNEERDKKRYLSHKFSLTPSADFKWAGPVHGAKSQLISTVRQTLIQLENAIPGSLMHVNWAQVRKHWVTAVASCTTPKEFARVLIVLQSCMKPAVFSPVWQEQLGHLKMQRITATEREERKRIEKKEKKDREEEEERYKLSYNFVKYTLGLKHQVWKQKGEEYRVHGQWGWLWLSGTRNYKLLDCRTVGLRAGPQKYMVQIKDLNNADLKVYSPISKFDEINITKALTQAGRLHYPKVARKCKIDELLQRRMQLKLLEERQIAQKEAQVGWLSSLQSQSCVIYLKKVVHAADRKKKRTPIKYPKCSTFHTKSNKKSIMILAQHELRKLARVYSKFLMLGFNHSPKFSQTNLPTWPYPCPRPTFKTCWLYRTINFKNFASAGLQLRTLWACLKWDDMAVKPPNPEGKQQITTETEIITTEILMHRQLGAYLEKTEYLLRKIVIPLEVPKTVREVQSIRTGLRKRKREEAPMNTEPQVHEEWVDESKLELWEIKMYGEKLEKLALQQQNMARTRSSTLALTKDNNNKDKPTAEELKEKLEATVKIQRAAHQQQQQRKALSAAGATADAKTPTGTPGHHVIKLIPNSSAQRVHVTRGPDGKVQVSGLKPGQQLVQMPDGKLHVITGPANAQNVLASARPNPQMSFIKAPNKVVLKQVSSSPVAQRASNTVAVSSTQVQAQSQTPTVTSSQASNQLVLNNSNLAQQLASGKATIATLNGQQVVLRAASAGGGLVLKQPSGQLLSRLQSGQLTSPKIQVIQFISSQSHEEGTRRVSSLVSPKFFRPLMATLQLQSVMSMAPKTAESQSVQTQETVAKASTASEGVQTPAQFKPAQATPSTIQQPQTAAIPSSTGVQSTSPMTSSGTNTQTLAVSPTSTTPSNAQKAAGEASQGSQAAKKLLTEEQEKALLEGQPPGTTILCITAQVIQSNQGPRIMLQGLAGSNFSTQELSAIQQQVKRQLLQAQAKAGIQGVLGPTPIYLTMRPSNASAATGQAQQQPAQSDDSAKLGAEVTVKTEPEVQEEEVVTTSSEIPASQAKAVKSEPLSPTKAVVNGQPSSSEQVKELAGSPKSSQKFVLTPDYIQQTIKNALKQENLNPEVEEKLIKLQRYQEKLKDESSPPGIGTVIQTATPVVQPLTPVAPQPNRKRINPNLPDLETESPAKKKPLRLDAKDTRSTPNNKNRNKVQEEKRKQQLQSKLIMLLYRHKEGLKKEIAKKRAHLEKEILSQVQNEVAAELAARAKSERTKLEETRTPSAAGSGKRKSGALPQPVVPGAAARNRSQAPGSTPRSKKSKSANQKAAAQQQQQNVANHQRSNKKEKLLCSCRTPYDETKFYVGCDLCNNWYHGDCVGITEEMSTSLSEFVCSECKHARETQELYCLCKQPYDESQFYICCDKCQDWFHGRCVGILQSEADNIDEYVCPNCQRNSGINFANMKNLGTRDFDQLKKLIKQIQCNKNAWPFMEPVDPTEAPDYYKVIKEPMDLQTIEMRINQRHYKKLSEFIGDMTKIFDNCRYYNPKESPFFKCAEALESFFVSKVKGLRDKLVDVPGSGK</sequence>
<dbReference type="InterPro" id="IPR001965">
    <property type="entry name" value="Znf_PHD"/>
</dbReference>
<evidence type="ECO:0000256" key="5">
    <source>
        <dbReference type="ARBA" id="ARBA00023015"/>
    </source>
</evidence>
<dbReference type="SMART" id="SM00297">
    <property type="entry name" value="BROMO"/>
    <property type="match status" value="1"/>
</dbReference>
<dbReference type="PROSITE" id="PS50016">
    <property type="entry name" value="ZF_PHD_2"/>
    <property type="match status" value="3"/>
</dbReference>
<dbReference type="EMBL" id="CADCXU010005922">
    <property type="protein sequence ID" value="CAA9997733.1"/>
    <property type="molecule type" value="Genomic_DNA"/>
</dbReference>
<feature type="domain" description="DDT" evidence="15">
    <location>
        <begin position="205"/>
        <end position="265"/>
    </location>
</feature>
<dbReference type="InterPro" id="IPR019786">
    <property type="entry name" value="Zinc_finger_PHD-type_CS"/>
</dbReference>
<dbReference type="PROSITE" id="PS00633">
    <property type="entry name" value="BROMODOMAIN_1"/>
    <property type="match status" value="1"/>
</dbReference>
<feature type="region of interest" description="Disordered" evidence="12">
    <location>
        <begin position="1344"/>
        <end position="1437"/>
    </location>
</feature>
<dbReference type="Proteomes" id="UP000479000">
    <property type="component" value="Unassembled WGS sequence"/>
</dbReference>
<keyword evidence="4" id="KW-0862">Zinc</keyword>
<evidence type="ECO:0000256" key="1">
    <source>
        <dbReference type="ARBA" id="ARBA00004123"/>
    </source>
</evidence>
<evidence type="ECO:0000259" key="13">
    <source>
        <dbReference type="PROSITE" id="PS50014"/>
    </source>
</evidence>
<dbReference type="Pfam" id="PF00439">
    <property type="entry name" value="Bromodomain"/>
    <property type="match status" value="1"/>
</dbReference>
<evidence type="ECO:0000256" key="11">
    <source>
        <dbReference type="SAM" id="Coils"/>
    </source>
</evidence>
<dbReference type="SMART" id="SM00249">
    <property type="entry name" value="PHD"/>
    <property type="match status" value="3"/>
</dbReference>
<organism evidence="16 17">
    <name type="scientific">Nesidiocoris tenuis</name>
    <dbReference type="NCBI Taxonomy" id="355587"/>
    <lineage>
        <taxon>Eukaryota</taxon>
        <taxon>Metazoa</taxon>
        <taxon>Ecdysozoa</taxon>
        <taxon>Arthropoda</taxon>
        <taxon>Hexapoda</taxon>
        <taxon>Insecta</taxon>
        <taxon>Pterygota</taxon>
        <taxon>Neoptera</taxon>
        <taxon>Paraneoptera</taxon>
        <taxon>Hemiptera</taxon>
        <taxon>Heteroptera</taxon>
        <taxon>Panheteroptera</taxon>
        <taxon>Cimicomorpha</taxon>
        <taxon>Miridae</taxon>
        <taxon>Dicyphina</taxon>
        <taxon>Nesidiocoris</taxon>
    </lineage>
</organism>
<dbReference type="InterPro" id="IPR036427">
    <property type="entry name" value="Bromodomain-like_sf"/>
</dbReference>
<feature type="compositionally biased region" description="Low complexity" evidence="12">
    <location>
        <begin position="48"/>
        <end position="69"/>
    </location>
</feature>
<evidence type="ECO:0000313" key="16">
    <source>
        <dbReference type="EMBL" id="CAA9997733.1"/>
    </source>
</evidence>
<dbReference type="PROSITE" id="PS01359">
    <property type="entry name" value="ZF_PHD_1"/>
    <property type="match status" value="1"/>
</dbReference>
<dbReference type="OrthoDB" id="784962at2759"/>
<dbReference type="PRINTS" id="PR00503">
    <property type="entry name" value="BROMODOMAIN"/>
</dbReference>
<evidence type="ECO:0000256" key="12">
    <source>
        <dbReference type="SAM" id="MobiDB-lite"/>
    </source>
</evidence>
<feature type="region of interest" description="Disordered" evidence="12">
    <location>
        <begin position="1675"/>
        <end position="1732"/>
    </location>
</feature>
<feature type="domain" description="Bromo" evidence="13">
    <location>
        <begin position="1993"/>
        <end position="2063"/>
    </location>
</feature>
<feature type="domain" description="PHD-type" evidence="14">
    <location>
        <begin position="356"/>
        <end position="403"/>
    </location>
</feature>
<feature type="region of interest" description="Disordered" evidence="12">
    <location>
        <begin position="1"/>
        <end position="162"/>
    </location>
</feature>
<accession>A0A6H5G6C6</accession>
<protein>
    <recommendedName>
        <fullName evidence="18">Nucleosome-remodeling factor subunit NURF301</fullName>
    </recommendedName>
</protein>
<feature type="compositionally biased region" description="Polar residues" evidence="12">
    <location>
        <begin position="1818"/>
        <end position="1827"/>
    </location>
</feature>
<dbReference type="PROSITE" id="PS50827">
    <property type="entry name" value="DDT"/>
    <property type="match status" value="1"/>
</dbReference>
<feature type="region of interest" description="Disordered" evidence="12">
    <location>
        <begin position="1780"/>
        <end position="1852"/>
    </location>
</feature>
<dbReference type="CDD" id="cd05509">
    <property type="entry name" value="Bromo_gcn5_like"/>
    <property type="match status" value="1"/>
</dbReference>
<dbReference type="InterPro" id="IPR001487">
    <property type="entry name" value="Bromodomain"/>
</dbReference>
<keyword evidence="2" id="KW-0479">Metal-binding</keyword>
<dbReference type="Pfam" id="PF00628">
    <property type="entry name" value="PHD"/>
    <property type="match status" value="3"/>
</dbReference>
<feature type="compositionally biased region" description="Basic and acidic residues" evidence="12">
    <location>
        <begin position="106"/>
        <end position="115"/>
    </location>
</feature>
<comment type="subcellular location">
    <subcellularLocation>
        <location evidence="1">Nucleus</location>
    </subcellularLocation>
</comment>
<dbReference type="CDD" id="cd15559">
    <property type="entry name" value="PHD1_BPTF"/>
    <property type="match status" value="1"/>
</dbReference>
<keyword evidence="6 9" id="KW-0103">Bromodomain</keyword>